<evidence type="ECO:0000313" key="2">
    <source>
        <dbReference type="Proteomes" id="UP000516437"/>
    </source>
</evidence>
<dbReference type="Proteomes" id="UP000516437">
    <property type="component" value="Chromosome 1"/>
</dbReference>
<dbReference type="OrthoDB" id="415015at2759"/>
<evidence type="ECO:0000313" key="1">
    <source>
        <dbReference type="EMBL" id="KAB1227657.1"/>
    </source>
</evidence>
<dbReference type="AlphaFoldDB" id="A0A6A1WVA5"/>
<name>A0A6A1WVA5_9ROSI</name>
<sequence>MDGQELTPEEKQALAEIRRKKTLLIQEHRVKKSTAAEPAGTKKIVDKEGSSLTQKLGTAILFRAGSIIGHLAGQSLGPEGKST</sequence>
<organism evidence="1 2">
    <name type="scientific">Morella rubra</name>
    <name type="common">Chinese bayberry</name>
    <dbReference type="NCBI Taxonomy" id="262757"/>
    <lineage>
        <taxon>Eukaryota</taxon>
        <taxon>Viridiplantae</taxon>
        <taxon>Streptophyta</taxon>
        <taxon>Embryophyta</taxon>
        <taxon>Tracheophyta</taxon>
        <taxon>Spermatophyta</taxon>
        <taxon>Magnoliopsida</taxon>
        <taxon>eudicotyledons</taxon>
        <taxon>Gunneridae</taxon>
        <taxon>Pentapetalae</taxon>
        <taxon>rosids</taxon>
        <taxon>fabids</taxon>
        <taxon>Fagales</taxon>
        <taxon>Myricaceae</taxon>
        <taxon>Morella</taxon>
    </lineage>
</organism>
<accession>A0A6A1WVA5</accession>
<protein>
    <submittedName>
        <fullName evidence="1">Uncharacterized protein</fullName>
    </submittedName>
</protein>
<keyword evidence="2" id="KW-1185">Reference proteome</keyword>
<gene>
    <name evidence="1" type="ORF">CJ030_MR1G023271</name>
</gene>
<reference evidence="1 2" key="1">
    <citation type="journal article" date="2019" name="Plant Biotechnol. J.">
        <title>The red bayberry genome and genetic basis of sex determination.</title>
        <authorList>
            <person name="Jia H.M."/>
            <person name="Jia H.J."/>
            <person name="Cai Q.L."/>
            <person name="Wang Y."/>
            <person name="Zhao H.B."/>
            <person name="Yang W.F."/>
            <person name="Wang G.Y."/>
            <person name="Li Y.H."/>
            <person name="Zhan D.L."/>
            <person name="Shen Y.T."/>
            <person name="Niu Q.F."/>
            <person name="Chang L."/>
            <person name="Qiu J."/>
            <person name="Zhao L."/>
            <person name="Xie H.B."/>
            <person name="Fu W.Y."/>
            <person name="Jin J."/>
            <person name="Li X.W."/>
            <person name="Jiao Y."/>
            <person name="Zhou C.C."/>
            <person name="Tu T."/>
            <person name="Chai C.Y."/>
            <person name="Gao J.L."/>
            <person name="Fan L.J."/>
            <person name="van de Weg E."/>
            <person name="Wang J.Y."/>
            <person name="Gao Z.S."/>
        </authorList>
    </citation>
    <scope>NUCLEOTIDE SEQUENCE [LARGE SCALE GENOMIC DNA]</scope>
    <source>
        <tissue evidence="1">Leaves</tissue>
    </source>
</reference>
<comment type="caution">
    <text evidence="1">The sequence shown here is derived from an EMBL/GenBank/DDBJ whole genome shotgun (WGS) entry which is preliminary data.</text>
</comment>
<dbReference type="EMBL" id="RXIC02000019">
    <property type="protein sequence ID" value="KAB1227657.1"/>
    <property type="molecule type" value="Genomic_DNA"/>
</dbReference>
<proteinExistence type="predicted"/>